<name>A0A1X1WS51_MYCGO</name>
<reference evidence="4 5" key="1">
    <citation type="submission" date="2016-01" db="EMBL/GenBank/DDBJ databases">
        <title>The new phylogeny of the genus Mycobacterium.</title>
        <authorList>
            <person name="Tarcisio F."/>
            <person name="Conor M."/>
            <person name="Antonella G."/>
            <person name="Elisabetta G."/>
            <person name="Giulia F.S."/>
            <person name="Sara T."/>
            <person name="Anna F."/>
            <person name="Clotilde B."/>
            <person name="Roberto B."/>
            <person name="Veronica D.S."/>
            <person name="Fabio R."/>
            <person name="Monica P."/>
            <person name="Olivier J."/>
            <person name="Enrico T."/>
            <person name="Nicola S."/>
        </authorList>
    </citation>
    <scope>NUCLEOTIDE SEQUENCE [LARGE SCALE GENOMIC DNA]</scope>
    <source>
        <strain evidence="4 5">DSM 44160</strain>
    </source>
</reference>
<gene>
    <name evidence="4" type="ORF">AWC08_21820</name>
</gene>
<dbReference type="RefSeq" id="WP_069433922.1">
    <property type="nucleotide sequence ID" value="NZ_JACKSU010000138.1"/>
</dbReference>
<dbReference type="FunFam" id="1.20.1260.20:FF:000001">
    <property type="entry name" value="PPE family protein PPE41"/>
    <property type="match status" value="1"/>
</dbReference>
<comment type="similarity">
    <text evidence="1">Belongs to the mycobacterial PPE family.</text>
</comment>
<dbReference type="EMBL" id="LQOY01000069">
    <property type="protein sequence ID" value="ORV89404.1"/>
    <property type="molecule type" value="Genomic_DNA"/>
</dbReference>
<dbReference type="Gene3D" id="1.20.1260.20">
    <property type="entry name" value="PPE superfamily"/>
    <property type="match status" value="1"/>
</dbReference>
<evidence type="ECO:0000313" key="4">
    <source>
        <dbReference type="EMBL" id="ORV89404.1"/>
    </source>
</evidence>
<evidence type="ECO:0000313" key="5">
    <source>
        <dbReference type="Proteomes" id="UP000193928"/>
    </source>
</evidence>
<dbReference type="InterPro" id="IPR038332">
    <property type="entry name" value="PPE_sf"/>
</dbReference>
<dbReference type="InterPro" id="IPR000030">
    <property type="entry name" value="PPE_dom"/>
</dbReference>
<feature type="domain" description="PPE family C-terminal" evidence="3">
    <location>
        <begin position="291"/>
        <end position="371"/>
    </location>
</feature>
<dbReference type="Pfam" id="PF12484">
    <property type="entry name" value="PPE-SVP"/>
    <property type="match status" value="1"/>
</dbReference>
<comment type="caution">
    <text evidence="4">The sequence shown here is derived from an EMBL/GenBank/DDBJ whole genome shotgun (WGS) entry which is preliminary data.</text>
</comment>
<dbReference type="PANTHER" id="PTHR46766">
    <property type="entry name" value="GLUTAMINE-RICH PROTEIN 2"/>
    <property type="match status" value="1"/>
</dbReference>
<dbReference type="SUPFAM" id="SSF140459">
    <property type="entry name" value="PE/PPE dimer-like"/>
    <property type="match status" value="1"/>
</dbReference>
<keyword evidence="5" id="KW-1185">Reference proteome</keyword>
<dbReference type="GO" id="GO:0052572">
    <property type="term" value="P:response to host immune response"/>
    <property type="evidence" value="ECO:0007669"/>
    <property type="project" value="TreeGrafter"/>
</dbReference>
<dbReference type="Proteomes" id="UP000193928">
    <property type="component" value="Unassembled WGS sequence"/>
</dbReference>
<dbReference type="InterPro" id="IPR022171">
    <property type="entry name" value="PPE_C"/>
</dbReference>
<evidence type="ECO:0000259" key="2">
    <source>
        <dbReference type="Pfam" id="PF00823"/>
    </source>
</evidence>
<dbReference type="PANTHER" id="PTHR46766:SF1">
    <property type="entry name" value="GLUTAMINE-RICH PROTEIN 2"/>
    <property type="match status" value="1"/>
</dbReference>
<evidence type="ECO:0000256" key="1">
    <source>
        <dbReference type="ARBA" id="ARBA00010652"/>
    </source>
</evidence>
<dbReference type="Pfam" id="PF00823">
    <property type="entry name" value="PPE"/>
    <property type="match status" value="1"/>
</dbReference>
<evidence type="ECO:0008006" key="6">
    <source>
        <dbReference type="Google" id="ProtNLM"/>
    </source>
</evidence>
<feature type="domain" description="PPE" evidence="2">
    <location>
        <begin position="2"/>
        <end position="164"/>
    </location>
</feature>
<sequence length="376" mass="36477">MDFGNLPPEVNSARMYSGPGSAPMLAAATAWQHLAAELSSAATCYASVISRLGALSWYGPASAAMAAAAAPYVAWMTTTAAQAEQAGDQARAAAGCYAAAFAATVPPPVIAANRSLLIALVATNVFGQNAPAIAAAEAQYAEMWAQDAAAMYGYAGASAAASRLAPFTSPQQTVNLSGLAQQSAVVAKTAENSAVTDVQAVLGQLTSALPTALQQLASPLMSGSALSSVTPLLSVTSSTAWIASAGLSSAEKLKGLIPAAAAALAPAIAGGTSGALGPGLTGLAGGGAAVSAGVGRAGLVGALSVPQNWTTAIPARAATALAGTSPGAAVAATDGPGSMLGGLPLAGSTGRGVAGIVPDPRFLERPAMVPRWPAIG</sequence>
<accession>A0A1X1WS51</accession>
<evidence type="ECO:0000259" key="3">
    <source>
        <dbReference type="Pfam" id="PF12484"/>
    </source>
</evidence>
<proteinExistence type="inferred from homology"/>
<protein>
    <recommendedName>
        <fullName evidence="6">PPE family protein</fullName>
    </recommendedName>
</protein>
<organism evidence="4 5">
    <name type="scientific">Mycobacterium gordonae</name>
    <dbReference type="NCBI Taxonomy" id="1778"/>
    <lineage>
        <taxon>Bacteria</taxon>
        <taxon>Bacillati</taxon>
        <taxon>Actinomycetota</taxon>
        <taxon>Actinomycetes</taxon>
        <taxon>Mycobacteriales</taxon>
        <taxon>Mycobacteriaceae</taxon>
        <taxon>Mycobacterium</taxon>
    </lineage>
</organism>
<dbReference type="AlphaFoldDB" id="A0A1X1WS51"/>